<evidence type="ECO:0000313" key="3">
    <source>
        <dbReference type="EMBL" id="CAI9269626.1"/>
    </source>
</evidence>
<dbReference type="SMART" id="SM00255">
    <property type="entry name" value="TIR"/>
    <property type="match status" value="1"/>
</dbReference>
<evidence type="ECO:0000313" key="4">
    <source>
        <dbReference type="Proteomes" id="UP001177003"/>
    </source>
</evidence>
<dbReference type="GO" id="GO:0007165">
    <property type="term" value="P:signal transduction"/>
    <property type="evidence" value="ECO:0007669"/>
    <property type="project" value="InterPro"/>
</dbReference>
<evidence type="ECO:0000256" key="1">
    <source>
        <dbReference type="ARBA" id="ARBA00023027"/>
    </source>
</evidence>
<keyword evidence="1" id="KW-0520">NAD</keyword>
<dbReference type="Proteomes" id="UP001177003">
    <property type="component" value="Chromosome 1"/>
</dbReference>
<dbReference type="InterPro" id="IPR035897">
    <property type="entry name" value="Toll_tir_struct_dom_sf"/>
</dbReference>
<dbReference type="InterPro" id="IPR000157">
    <property type="entry name" value="TIR_dom"/>
</dbReference>
<gene>
    <name evidence="3" type="ORF">LSALG_LOCUS9986</name>
</gene>
<dbReference type="SUPFAM" id="SSF52200">
    <property type="entry name" value="Toll/Interleukin receptor TIR domain"/>
    <property type="match status" value="1"/>
</dbReference>
<dbReference type="PANTHER" id="PTHR32009">
    <property type="entry name" value="TMV RESISTANCE PROTEIN N-LIKE"/>
    <property type="match status" value="1"/>
</dbReference>
<accession>A0AA35YDI8</accession>
<evidence type="ECO:0000259" key="2">
    <source>
        <dbReference type="PROSITE" id="PS50104"/>
    </source>
</evidence>
<proteinExistence type="predicted"/>
<dbReference type="Gene3D" id="3.40.50.10140">
    <property type="entry name" value="Toll/interleukin-1 receptor homology (TIR) domain"/>
    <property type="match status" value="1"/>
</dbReference>
<keyword evidence="4" id="KW-1185">Reference proteome</keyword>
<dbReference type="PANTHER" id="PTHR32009:SF133">
    <property type="entry name" value="TIR DOMAIN-CONTAINING PROTEIN"/>
    <property type="match status" value="1"/>
</dbReference>
<dbReference type="AlphaFoldDB" id="A0AA35YDI8"/>
<dbReference type="FunFam" id="3.40.50.10140:FF:000007">
    <property type="entry name" value="Disease resistance protein (TIR-NBS-LRR class)"/>
    <property type="match status" value="1"/>
</dbReference>
<organism evidence="3 4">
    <name type="scientific">Lactuca saligna</name>
    <name type="common">Willowleaf lettuce</name>
    <dbReference type="NCBI Taxonomy" id="75948"/>
    <lineage>
        <taxon>Eukaryota</taxon>
        <taxon>Viridiplantae</taxon>
        <taxon>Streptophyta</taxon>
        <taxon>Embryophyta</taxon>
        <taxon>Tracheophyta</taxon>
        <taxon>Spermatophyta</taxon>
        <taxon>Magnoliopsida</taxon>
        <taxon>eudicotyledons</taxon>
        <taxon>Gunneridae</taxon>
        <taxon>Pentapetalae</taxon>
        <taxon>asterids</taxon>
        <taxon>campanulids</taxon>
        <taxon>Asterales</taxon>
        <taxon>Asteraceae</taxon>
        <taxon>Cichorioideae</taxon>
        <taxon>Cichorieae</taxon>
        <taxon>Lactucinae</taxon>
        <taxon>Lactuca</taxon>
    </lineage>
</organism>
<feature type="domain" description="TIR" evidence="2">
    <location>
        <begin position="20"/>
        <end position="168"/>
    </location>
</feature>
<reference evidence="3" key="1">
    <citation type="submission" date="2023-04" db="EMBL/GenBank/DDBJ databases">
        <authorList>
            <person name="Vijverberg K."/>
            <person name="Xiong W."/>
            <person name="Schranz E."/>
        </authorList>
    </citation>
    <scope>NUCLEOTIDE SEQUENCE</scope>
</reference>
<dbReference type="PROSITE" id="PS50104">
    <property type="entry name" value="TIR"/>
    <property type="match status" value="1"/>
</dbReference>
<dbReference type="EMBL" id="OX465077">
    <property type="protein sequence ID" value="CAI9269626.1"/>
    <property type="molecule type" value="Genomic_DNA"/>
</dbReference>
<sequence>MVVLSEFSGGSSSSSSTHDHRYDVFLNFRGVDTRKSFTNHLYNALIHANITTFLDDEEIETGEDLKPDLESAIKASRASVVILSENYAISTWCLDELVLILEQRMKSNHVVIPIFYHIEPTHVRNQENSFGDAMAKHRQKMEAETNSNKRSKLAQKMEKWYKALVEVAGLKGKDANGR</sequence>
<protein>
    <recommendedName>
        <fullName evidence="2">TIR domain-containing protein</fullName>
    </recommendedName>
</protein>
<name>A0AA35YDI8_LACSI</name>
<dbReference type="Pfam" id="PF01582">
    <property type="entry name" value="TIR"/>
    <property type="match status" value="1"/>
</dbReference>